<dbReference type="InterPro" id="IPR035903">
    <property type="entry name" value="HesB-like_dom_sf"/>
</dbReference>
<reference evidence="1 2" key="1">
    <citation type="submission" date="2021-03" db="EMBL/GenBank/DDBJ databases">
        <title>Sequencing the genomes of 1000 actinobacteria strains.</title>
        <authorList>
            <person name="Klenk H.-P."/>
        </authorList>
    </citation>
    <scope>NUCLEOTIDE SEQUENCE [LARGE SCALE GENOMIC DNA]</scope>
    <source>
        <strain evidence="1 2">DSM 46670</strain>
    </source>
</reference>
<gene>
    <name evidence="1" type="ORF">JOF56_007370</name>
</gene>
<name>A0ABS4TRE3_9PSEU</name>
<evidence type="ECO:0000313" key="2">
    <source>
        <dbReference type="Proteomes" id="UP001519332"/>
    </source>
</evidence>
<proteinExistence type="predicted"/>
<dbReference type="Gene3D" id="2.60.300.12">
    <property type="entry name" value="HesB-like domain"/>
    <property type="match status" value="1"/>
</dbReference>
<dbReference type="RefSeq" id="WP_209643989.1">
    <property type="nucleotide sequence ID" value="NZ_JAGINW010000001.1"/>
</dbReference>
<evidence type="ECO:0000313" key="1">
    <source>
        <dbReference type="EMBL" id="MBP2326985.1"/>
    </source>
</evidence>
<dbReference type="SUPFAM" id="SSF89360">
    <property type="entry name" value="HesB-like domain"/>
    <property type="match status" value="1"/>
</dbReference>
<comment type="caution">
    <text evidence="1">The sequence shown here is derived from an EMBL/GenBank/DDBJ whole genome shotgun (WGS) entry which is preliminary data.</text>
</comment>
<keyword evidence="2" id="KW-1185">Reference proteome</keyword>
<accession>A0ABS4TRE3</accession>
<organism evidence="1 2">
    <name type="scientific">Kibdelosporangium banguiense</name>
    <dbReference type="NCBI Taxonomy" id="1365924"/>
    <lineage>
        <taxon>Bacteria</taxon>
        <taxon>Bacillati</taxon>
        <taxon>Actinomycetota</taxon>
        <taxon>Actinomycetes</taxon>
        <taxon>Pseudonocardiales</taxon>
        <taxon>Pseudonocardiaceae</taxon>
        <taxon>Kibdelosporangium</taxon>
    </lineage>
</organism>
<protein>
    <submittedName>
        <fullName evidence="1">Fe-S cluster assembly iron-binding protein IscA</fullName>
    </submittedName>
</protein>
<sequence>MLTMTPAAGMAIRTLTEREGATADGGLRIEALAPENDQPKFGMSFAPMPDELDQVVRDDATGARVMLDSLTAEQVSDFVLDVDDTLDGTAQFRLKPAK</sequence>
<dbReference type="Proteomes" id="UP001519332">
    <property type="component" value="Unassembled WGS sequence"/>
</dbReference>
<dbReference type="EMBL" id="JAGINW010000001">
    <property type="protein sequence ID" value="MBP2326985.1"/>
    <property type="molecule type" value="Genomic_DNA"/>
</dbReference>